<dbReference type="Proteomes" id="UP000033187">
    <property type="component" value="Chromosome 1"/>
</dbReference>
<sequence>MFKLIAPFQGRNYVSAYRNNKQIGVLICGPKGKWLAFAATAIGLQQIGSFHKSMHAAVAVLLRACRC</sequence>
<accession>A0A0D6JIN0</accession>
<dbReference type="AlphaFoldDB" id="A0A0D6JIN0"/>
<evidence type="ECO:0000313" key="1">
    <source>
        <dbReference type="EMBL" id="CPR21859.1"/>
    </source>
</evidence>
<proteinExistence type="predicted"/>
<protein>
    <submittedName>
        <fullName evidence="1">Uncharacterized protein</fullName>
    </submittedName>
</protein>
<keyword evidence="2" id="KW-1185">Reference proteome</keyword>
<gene>
    <name evidence="1" type="ORF">YBN1229_v1_3292</name>
</gene>
<dbReference type="KEGG" id="fiy:BN1229_v1_3292"/>
<dbReference type="KEGG" id="fil:BN1229_v1_2625"/>
<evidence type="ECO:0000313" key="2">
    <source>
        <dbReference type="Proteomes" id="UP000033187"/>
    </source>
</evidence>
<organism evidence="1 2">
    <name type="scientific">Candidatus Filomicrobium marinum</name>
    <dbReference type="NCBI Taxonomy" id="1608628"/>
    <lineage>
        <taxon>Bacteria</taxon>
        <taxon>Pseudomonadati</taxon>
        <taxon>Pseudomonadota</taxon>
        <taxon>Alphaproteobacteria</taxon>
        <taxon>Hyphomicrobiales</taxon>
        <taxon>Hyphomicrobiaceae</taxon>
        <taxon>Filomicrobium</taxon>
    </lineage>
</organism>
<name>A0A0D6JIN0_9HYPH</name>
<dbReference type="EMBL" id="LN829119">
    <property type="protein sequence ID" value="CPR21859.1"/>
    <property type="molecule type" value="Genomic_DNA"/>
</dbReference>
<reference evidence="2" key="1">
    <citation type="submission" date="2015-02" db="EMBL/GenBank/DDBJ databases">
        <authorList>
            <person name="Chooi Y.-H."/>
        </authorList>
    </citation>
    <scope>NUCLEOTIDE SEQUENCE [LARGE SCALE GENOMIC DNA]</scope>
    <source>
        <strain evidence="2">strain Y</strain>
    </source>
</reference>